<dbReference type="RefSeq" id="WP_163946600.1">
    <property type="nucleotide sequence ID" value="NZ_JAAIKC010000003.1"/>
</dbReference>
<protein>
    <submittedName>
        <fullName evidence="1">Uncharacterized protein</fullName>
    </submittedName>
</protein>
<proteinExistence type="predicted"/>
<dbReference type="EMBL" id="JAAIKC010000003">
    <property type="protein sequence ID" value="NEW06858.1"/>
    <property type="molecule type" value="Genomic_DNA"/>
</dbReference>
<organism evidence="1">
    <name type="scientific">Paenibacillus sp. SYP-B3998</name>
    <dbReference type="NCBI Taxonomy" id="2678564"/>
    <lineage>
        <taxon>Bacteria</taxon>
        <taxon>Bacillati</taxon>
        <taxon>Bacillota</taxon>
        <taxon>Bacilli</taxon>
        <taxon>Bacillales</taxon>
        <taxon>Paenibacillaceae</taxon>
        <taxon>Paenibacillus</taxon>
    </lineage>
</organism>
<sequence>MNISFHLEYQGWIDIGFRNEEKELLIPGSFLTDFINELINRISTLAEGSNEVIIRVQTEPGEYRIQIIQENFDCRLKVFEYEDNFSTDDLEEGLCVFEDVLKLNKFFNMIYREITKLRDLGNEEYSRLWGIDFPETAYQRLTRAKEFIKMKMKDNDC</sequence>
<gene>
    <name evidence="1" type="ORF">GK047_12665</name>
</gene>
<dbReference type="AlphaFoldDB" id="A0A6G3ZXT3"/>
<accession>A0A6G3ZXT3</accession>
<name>A0A6G3ZXT3_9BACL</name>
<comment type="caution">
    <text evidence="1">The sequence shown here is derived from an EMBL/GenBank/DDBJ whole genome shotgun (WGS) entry which is preliminary data.</text>
</comment>
<reference evidence="1" key="1">
    <citation type="submission" date="2020-02" db="EMBL/GenBank/DDBJ databases">
        <authorList>
            <person name="Shen X.-R."/>
            <person name="Zhang Y.-X."/>
        </authorList>
    </citation>
    <scope>NUCLEOTIDE SEQUENCE</scope>
    <source>
        <strain evidence="1">SYP-B3998</strain>
    </source>
</reference>
<evidence type="ECO:0000313" key="1">
    <source>
        <dbReference type="EMBL" id="NEW06858.1"/>
    </source>
</evidence>